<dbReference type="Proteomes" id="UP001202248">
    <property type="component" value="Unassembled WGS sequence"/>
</dbReference>
<accession>A0ABS9SL13</accession>
<name>A0ABS9SL13_9BACT</name>
<keyword evidence="2" id="KW-1185">Reference proteome</keyword>
<comment type="caution">
    <text evidence="1">The sequence shown here is derived from an EMBL/GenBank/DDBJ whole genome shotgun (WGS) entry which is preliminary data.</text>
</comment>
<dbReference type="Gene3D" id="3.40.30.10">
    <property type="entry name" value="Glutaredoxin"/>
    <property type="match status" value="1"/>
</dbReference>
<protein>
    <recommendedName>
        <fullName evidence="3">TlpA family protein disulfide reductase</fullName>
    </recommendedName>
</protein>
<dbReference type="EMBL" id="JAKWBL010000003">
    <property type="protein sequence ID" value="MCH5599078.1"/>
    <property type="molecule type" value="Genomic_DNA"/>
</dbReference>
<evidence type="ECO:0008006" key="3">
    <source>
        <dbReference type="Google" id="ProtNLM"/>
    </source>
</evidence>
<gene>
    <name evidence="1" type="ORF">MKP09_14760</name>
</gene>
<sequence length="115" mass="13134">MNCRKMERAVLSKPEVLREFNQHFIVASLYCDDKTLLPESEQYISKDGSEITTLGAKNLDLELTRFGAVAQPLYIFVDENGEVLKSAGGYEPDVQRFLNIIKEVKEIHKQKMALK</sequence>
<proteinExistence type="predicted"/>
<organism evidence="1 2">
    <name type="scientific">Niabella ginsengisoli</name>
    <dbReference type="NCBI Taxonomy" id="522298"/>
    <lineage>
        <taxon>Bacteria</taxon>
        <taxon>Pseudomonadati</taxon>
        <taxon>Bacteroidota</taxon>
        <taxon>Chitinophagia</taxon>
        <taxon>Chitinophagales</taxon>
        <taxon>Chitinophagaceae</taxon>
        <taxon>Niabella</taxon>
    </lineage>
</organism>
<dbReference type="InterPro" id="IPR036249">
    <property type="entry name" value="Thioredoxin-like_sf"/>
</dbReference>
<dbReference type="RefSeq" id="WP_240830756.1">
    <property type="nucleotide sequence ID" value="NZ_JAKWBL010000003.1"/>
</dbReference>
<evidence type="ECO:0000313" key="2">
    <source>
        <dbReference type="Proteomes" id="UP001202248"/>
    </source>
</evidence>
<dbReference type="SUPFAM" id="SSF52833">
    <property type="entry name" value="Thioredoxin-like"/>
    <property type="match status" value="1"/>
</dbReference>
<reference evidence="1 2" key="1">
    <citation type="submission" date="2022-02" db="EMBL/GenBank/DDBJ databases">
        <authorList>
            <person name="Min J."/>
        </authorList>
    </citation>
    <scope>NUCLEOTIDE SEQUENCE [LARGE SCALE GENOMIC DNA]</scope>
    <source>
        <strain evidence="1 2">GR10-1</strain>
    </source>
</reference>
<evidence type="ECO:0000313" key="1">
    <source>
        <dbReference type="EMBL" id="MCH5599078.1"/>
    </source>
</evidence>